<gene>
    <name evidence="4" type="ORF">A3K87_28150</name>
</gene>
<dbReference type="Pfam" id="PF12850">
    <property type="entry name" value="Metallophos_2"/>
    <property type="match status" value="1"/>
</dbReference>
<evidence type="ECO:0000313" key="4">
    <source>
        <dbReference type="EMBL" id="OAK58696.1"/>
    </source>
</evidence>
<evidence type="ECO:0000313" key="5">
    <source>
        <dbReference type="Proteomes" id="UP000077852"/>
    </source>
</evidence>
<name>A0AA91DIN0_VARPD</name>
<comment type="cofactor">
    <cofactor evidence="2">
        <name>a divalent metal cation</name>
        <dbReference type="ChEBI" id="CHEBI:60240"/>
    </cofactor>
</comment>
<keyword evidence="2" id="KW-0479">Metal-binding</keyword>
<dbReference type="Gene3D" id="3.60.21.10">
    <property type="match status" value="1"/>
</dbReference>
<dbReference type="Proteomes" id="UP000077852">
    <property type="component" value="Unassembled WGS sequence"/>
</dbReference>
<sequence length="154" mass="16222">MVTRVGLISDTHGLLRAQAVAALRGCDHIVHGGDIGDPGILDALRELAPLTVVRGNNDREAWADGIAETELVELGGVQLYAIHDLSQLRIDPAAAGVRVVVSGHSHKPKIEERGGVLYVNPGSAGPRRFRLPIAVAELRIDGGAVTARIHEIGA</sequence>
<reference evidence="4 5" key="1">
    <citation type="submission" date="2016-03" db="EMBL/GenBank/DDBJ databases">
        <title>Genome sequence of Variovorax paradoxus KB5.</title>
        <authorList>
            <person name="Jeong H."/>
            <person name="Hong C.E."/>
            <person name="Jo S.H."/>
            <person name="Park J.M."/>
        </authorList>
    </citation>
    <scope>NUCLEOTIDE SEQUENCE [LARGE SCALE GENOMIC DNA]</scope>
    <source>
        <strain evidence="4 5">KB5</strain>
    </source>
</reference>
<evidence type="ECO:0000256" key="1">
    <source>
        <dbReference type="ARBA" id="ARBA00008950"/>
    </source>
</evidence>
<dbReference type="InterPro" id="IPR029052">
    <property type="entry name" value="Metallo-depent_PP-like"/>
</dbReference>
<evidence type="ECO:0000256" key="2">
    <source>
        <dbReference type="RuleBase" id="RU362039"/>
    </source>
</evidence>
<dbReference type="GO" id="GO:0016787">
    <property type="term" value="F:hydrolase activity"/>
    <property type="evidence" value="ECO:0007669"/>
    <property type="project" value="UniProtKB-UniRule"/>
</dbReference>
<proteinExistence type="inferred from homology"/>
<evidence type="ECO:0000259" key="3">
    <source>
        <dbReference type="Pfam" id="PF12850"/>
    </source>
</evidence>
<dbReference type="GO" id="GO:0046872">
    <property type="term" value="F:metal ion binding"/>
    <property type="evidence" value="ECO:0007669"/>
    <property type="project" value="UniProtKB-KW"/>
</dbReference>
<accession>A0AA91DIN0</accession>
<dbReference type="SUPFAM" id="SSF56300">
    <property type="entry name" value="Metallo-dependent phosphatases"/>
    <property type="match status" value="1"/>
</dbReference>
<organism evidence="4 5">
    <name type="scientific">Variovorax paradoxus</name>
    <dbReference type="NCBI Taxonomy" id="34073"/>
    <lineage>
        <taxon>Bacteria</taxon>
        <taxon>Pseudomonadati</taxon>
        <taxon>Pseudomonadota</taxon>
        <taxon>Betaproteobacteria</taxon>
        <taxon>Burkholderiales</taxon>
        <taxon>Comamonadaceae</taxon>
        <taxon>Variovorax</taxon>
    </lineage>
</organism>
<comment type="caution">
    <text evidence="4">The sequence shown here is derived from an EMBL/GenBank/DDBJ whole genome shotgun (WGS) entry which is preliminary data.</text>
</comment>
<comment type="similarity">
    <text evidence="1 2">Belongs to the metallophosphoesterase superfamily. YfcE family.</text>
</comment>
<dbReference type="PANTHER" id="PTHR11124">
    <property type="entry name" value="VACUOLAR SORTING PROTEIN VPS29"/>
    <property type="match status" value="1"/>
</dbReference>
<dbReference type="InterPro" id="IPR024654">
    <property type="entry name" value="Calcineurin-like_PHP_lpxH"/>
</dbReference>
<protein>
    <recommendedName>
        <fullName evidence="2">Phosphoesterase</fullName>
        <ecNumber evidence="2">3.1.4.-</ecNumber>
    </recommendedName>
</protein>
<dbReference type="RefSeq" id="WP_081270648.1">
    <property type="nucleotide sequence ID" value="NZ_LVHG01000078.1"/>
</dbReference>
<dbReference type="EC" id="3.1.4.-" evidence="2"/>
<dbReference type="NCBIfam" id="TIGR00040">
    <property type="entry name" value="yfcE"/>
    <property type="match status" value="1"/>
</dbReference>
<dbReference type="AlphaFoldDB" id="A0AA91DIN0"/>
<dbReference type="InterPro" id="IPR000979">
    <property type="entry name" value="Phosphodiesterase_MJ0936/Vps29"/>
</dbReference>
<dbReference type="EMBL" id="LVHG01000078">
    <property type="protein sequence ID" value="OAK58696.1"/>
    <property type="molecule type" value="Genomic_DNA"/>
</dbReference>
<feature type="domain" description="Calcineurin-like phosphoesterase" evidence="3">
    <location>
        <begin position="4"/>
        <end position="141"/>
    </location>
</feature>